<feature type="transmembrane region" description="Helical" evidence="1">
    <location>
        <begin position="71"/>
        <end position="93"/>
    </location>
</feature>
<dbReference type="EMBL" id="JANBQB010001117">
    <property type="protein sequence ID" value="KAJ1972241.1"/>
    <property type="molecule type" value="Genomic_DNA"/>
</dbReference>
<comment type="caution">
    <text evidence="2">The sequence shown here is derived from an EMBL/GenBank/DDBJ whole genome shotgun (WGS) entry which is preliminary data.</text>
</comment>
<accession>A0A9W8B270</accession>
<name>A0A9W8B270_9FUNG</name>
<protein>
    <recommendedName>
        <fullName evidence="4">ABC-2 type transporter domain-containing protein</fullName>
    </recommendedName>
</protein>
<gene>
    <name evidence="2" type="ORF">H4R34_005474</name>
</gene>
<evidence type="ECO:0000256" key="1">
    <source>
        <dbReference type="SAM" id="Phobius"/>
    </source>
</evidence>
<evidence type="ECO:0008006" key="4">
    <source>
        <dbReference type="Google" id="ProtNLM"/>
    </source>
</evidence>
<keyword evidence="1" id="KW-0472">Membrane</keyword>
<keyword evidence="1" id="KW-1133">Transmembrane helix</keyword>
<evidence type="ECO:0000313" key="3">
    <source>
        <dbReference type="Proteomes" id="UP001151582"/>
    </source>
</evidence>
<keyword evidence="1" id="KW-0812">Transmembrane</keyword>
<organism evidence="2 3">
    <name type="scientific">Dimargaris verticillata</name>
    <dbReference type="NCBI Taxonomy" id="2761393"/>
    <lineage>
        <taxon>Eukaryota</taxon>
        <taxon>Fungi</taxon>
        <taxon>Fungi incertae sedis</taxon>
        <taxon>Zoopagomycota</taxon>
        <taxon>Kickxellomycotina</taxon>
        <taxon>Dimargaritomycetes</taxon>
        <taxon>Dimargaritales</taxon>
        <taxon>Dimargaritaceae</taxon>
        <taxon>Dimargaris</taxon>
    </lineage>
</organism>
<keyword evidence="3" id="KW-1185">Reference proteome</keyword>
<proteinExistence type="predicted"/>
<dbReference type="AlphaFoldDB" id="A0A9W8B270"/>
<evidence type="ECO:0000313" key="2">
    <source>
        <dbReference type="EMBL" id="KAJ1972241.1"/>
    </source>
</evidence>
<reference evidence="2" key="1">
    <citation type="submission" date="2022-07" db="EMBL/GenBank/DDBJ databases">
        <title>Phylogenomic reconstructions and comparative analyses of Kickxellomycotina fungi.</title>
        <authorList>
            <person name="Reynolds N.K."/>
            <person name="Stajich J.E."/>
            <person name="Barry K."/>
            <person name="Grigoriev I.V."/>
            <person name="Crous P."/>
            <person name="Smith M.E."/>
        </authorList>
    </citation>
    <scope>NUCLEOTIDE SEQUENCE</scope>
    <source>
        <strain evidence="2">RSA 567</strain>
    </source>
</reference>
<sequence>MLMYAGNLVITDDITPVLSWIRFLSPIKYCYQALAINEFTGLVFSCSGISADAACVKTGEEVLRNNALDTLPIKTCVVLLVAVGAFFHAWAYINLRWRNKPRYIWI</sequence>
<dbReference type="Proteomes" id="UP001151582">
    <property type="component" value="Unassembled WGS sequence"/>
</dbReference>
<dbReference type="OrthoDB" id="66620at2759"/>